<sequence>MDYTTLGSSGLKVSPVCLGAMNFGTSDAVAGCDETEAARIIDAFLDAGGNIIDTADGYTGGQSERIVGRAVKGRRQSVVLATKAFLPQGPGPNDRGLSRVHLTRALEASLRRLGTDYVDLYQCHQWDDSTPIEETVATLDGFVRSGKVRYLGCSNFTAAQVVESQWAAQRLGATPFVSLQSQYSLLARGIEAEILPTSRRHGLGTLVWSPLGGGVLTGRYRRGAAPGADTRMGRLRASTLPMARAWADGLLNEPNLEIADQVVKVAADLVATPAAVALAWVRRRPGVTSVIIGPRTLEQFHGNLAGFTLDLPAEVIGRLDEISRSASLVPVNGMTTGRQ</sequence>
<dbReference type="GO" id="GO:0005829">
    <property type="term" value="C:cytosol"/>
    <property type="evidence" value="ECO:0007669"/>
    <property type="project" value="UniProtKB-ARBA"/>
</dbReference>
<evidence type="ECO:0000256" key="1">
    <source>
        <dbReference type="ARBA" id="ARBA00023002"/>
    </source>
</evidence>
<keyword evidence="1" id="KW-0560">Oxidoreductase</keyword>
<name>A0A940WG06_9ACTN</name>
<dbReference type="InterPro" id="IPR023210">
    <property type="entry name" value="NADP_OxRdtase_dom"/>
</dbReference>
<dbReference type="InterPro" id="IPR036812">
    <property type="entry name" value="NAD(P)_OxRdtase_dom_sf"/>
</dbReference>
<proteinExistence type="predicted"/>
<accession>A0A940WG06</accession>
<gene>
    <name evidence="3" type="ORF">JOL79_01720</name>
</gene>
<evidence type="ECO:0000313" key="3">
    <source>
        <dbReference type="EMBL" id="MBP2702517.1"/>
    </source>
</evidence>
<dbReference type="FunFam" id="3.20.20.100:FF:000004">
    <property type="entry name" value="Oxidoreductase, aldo/keto reductase"/>
    <property type="match status" value="1"/>
</dbReference>
<dbReference type="GO" id="GO:0016491">
    <property type="term" value="F:oxidoreductase activity"/>
    <property type="evidence" value="ECO:0007669"/>
    <property type="project" value="UniProtKB-KW"/>
</dbReference>
<feature type="domain" description="NADP-dependent oxidoreductase" evidence="2">
    <location>
        <begin position="16"/>
        <end position="323"/>
    </location>
</feature>
<organism evidence="3 4">
    <name type="scientific">Microbispora oryzae</name>
    <dbReference type="NCBI Taxonomy" id="2806554"/>
    <lineage>
        <taxon>Bacteria</taxon>
        <taxon>Bacillati</taxon>
        <taxon>Actinomycetota</taxon>
        <taxon>Actinomycetes</taxon>
        <taxon>Streptosporangiales</taxon>
        <taxon>Streptosporangiaceae</taxon>
        <taxon>Microbispora</taxon>
    </lineage>
</organism>
<protein>
    <submittedName>
        <fullName evidence="3">Aldo/keto reductase</fullName>
    </submittedName>
</protein>
<reference evidence="3" key="1">
    <citation type="submission" date="2021-02" db="EMBL/GenBank/DDBJ databases">
        <title>Draft genome sequence of Microbispora sp. RL4-1S isolated from rice leaves in Thailand.</title>
        <authorList>
            <person name="Muangham S."/>
            <person name="Duangmal K."/>
        </authorList>
    </citation>
    <scope>NUCLEOTIDE SEQUENCE</scope>
    <source>
        <strain evidence="3">RL4-1S</strain>
    </source>
</reference>
<dbReference type="EMBL" id="JAFCNB010000001">
    <property type="protein sequence ID" value="MBP2702517.1"/>
    <property type="molecule type" value="Genomic_DNA"/>
</dbReference>
<dbReference type="Proteomes" id="UP000674234">
    <property type="component" value="Unassembled WGS sequence"/>
</dbReference>
<keyword evidence="4" id="KW-1185">Reference proteome</keyword>
<dbReference type="SUPFAM" id="SSF51430">
    <property type="entry name" value="NAD(P)-linked oxidoreductase"/>
    <property type="match status" value="1"/>
</dbReference>
<dbReference type="PANTHER" id="PTHR43364:SF4">
    <property type="entry name" value="NAD(P)-LINKED OXIDOREDUCTASE SUPERFAMILY PROTEIN"/>
    <property type="match status" value="1"/>
</dbReference>
<dbReference type="InterPro" id="IPR050523">
    <property type="entry name" value="AKR_Detox_Biosynth"/>
</dbReference>
<comment type="caution">
    <text evidence="3">The sequence shown here is derived from an EMBL/GenBank/DDBJ whole genome shotgun (WGS) entry which is preliminary data.</text>
</comment>
<dbReference type="PANTHER" id="PTHR43364">
    <property type="entry name" value="NADH-SPECIFIC METHYLGLYOXAL REDUCTASE-RELATED"/>
    <property type="match status" value="1"/>
</dbReference>
<dbReference type="RefSeq" id="WP_210153806.1">
    <property type="nucleotide sequence ID" value="NZ_JAFCNB010000001.1"/>
</dbReference>
<evidence type="ECO:0000259" key="2">
    <source>
        <dbReference type="Pfam" id="PF00248"/>
    </source>
</evidence>
<dbReference type="Gene3D" id="3.20.20.100">
    <property type="entry name" value="NADP-dependent oxidoreductase domain"/>
    <property type="match status" value="1"/>
</dbReference>
<dbReference type="Pfam" id="PF00248">
    <property type="entry name" value="Aldo_ket_red"/>
    <property type="match status" value="1"/>
</dbReference>
<dbReference type="AlphaFoldDB" id="A0A940WG06"/>
<evidence type="ECO:0000313" key="4">
    <source>
        <dbReference type="Proteomes" id="UP000674234"/>
    </source>
</evidence>